<dbReference type="PANTHER" id="PTHR21428">
    <property type="entry name" value="MEDIATOR OF RNA POLYMERASE II TRANSCRIPTION SUBUNIT 7"/>
    <property type="match status" value="1"/>
</dbReference>
<evidence type="ECO:0000313" key="13">
    <source>
        <dbReference type="Proteomes" id="UP000241462"/>
    </source>
</evidence>
<keyword evidence="7 10" id="KW-0804">Transcription</keyword>
<comment type="function">
    <text evidence="9">Component of the Mediator complex, a coactivator involved in the regulated transcription of nearly all RNA polymerase II-dependent genes. Mediator functions as a bridge to convey information from gene-specific regulatory proteins to the basal RNA polymerase II transcription machinery. Mediator is recruited to promoters by direct interactions with regulatory proteins and serves as a scaffold for the assembly of a functional preinitiation complex with RNA polymerase II and the general transcription factors.</text>
</comment>
<dbReference type="FunCoup" id="A0A2T3AIA2">
    <property type="interactions" value="702"/>
</dbReference>
<feature type="region of interest" description="Disordered" evidence="11">
    <location>
        <begin position="217"/>
        <end position="237"/>
    </location>
</feature>
<dbReference type="Proteomes" id="UP000241462">
    <property type="component" value="Unassembled WGS sequence"/>
</dbReference>
<protein>
    <recommendedName>
        <fullName evidence="4 10">Mediator of RNA polymerase II transcription subunit 7</fullName>
    </recommendedName>
</protein>
<dbReference type="Gene3D" id="6.10.140.200">
    <property type="match status" value="1"/>
</dbReference>
<evidence type="ECO:0000256" key="5">
    <source>
        <dbReference type="ARBA" id="ARBA00023015"/>
    </source>
</evidence>
<evidence type="ECO:0000313" key="12">
    <source>
        <dbReference type="EMBL" id="PSR99160.1"/>
    </source>
</evidence>
<keyword evidence="13" id="KW-1185">Reference proteome</keyword>
<evidence type="ECO:0000256" key="8">
    <source>
        <dbReference type="ARBA" id="ARBA00023242"/>
    </source>
</evidence>
<evidence type="ECO:0000256" key="6">
    <source>
        <dbReference type="ARBA" id="ARBA00023159"/>
    </source>
</evidence>
<dbReference type="GO" id="GO:0006357">
    <property type="term" value="P:regulation of transcription by RNA polymerase II"/>
    <property type="evidence" value="ECO:0007669"/>
    <property type="project" value="InterPro"/>
</dbReference>
<dbReference type="GO" id="GO:0070847">
    <property type="term" value="C:core mediator complex"/>
    <property type="evidence" value="ECO:0007669"/>
    <property type="project" value="TreeGrafter"/>
</dbReference>
<dbReference type="GO" id="GO:0003712">
    <property type="term" value="F:transcription coregulator activity"/>
    <property type="evidence" value="ECO:0007669"/>
    <property type="project" value="InterPro"/>
</dbReference>
<comment type="similarity">
    <text evidence="2 10">Belongs to the Mediator complex subunit 7 family.</text>
</comment>
<dbReference type="EMBL" id="KZ678386">
    <property type="protein sequence ID" value="PSR99160.1"/>
    <property type="molecule type" value="Genomic_DNA"/>
</dbReference>
<accession>A0A2T3AIA2</accession>
<name>A0A2T3AIA2_9PEZI</name>
<feature type="region of interest" description="Disordered" evidence="11">
    <location>
        <begin position="1"/>
        <end position="20"/>
    </location>
</feature>
<dbReference type="InterPro" id="IPR037212">
    <property type="entry name" value="Med7/Med21-like"/>
</dbReference>
<dbReference type="InterPro" id="IPR009244">
    <property type="entry name" value="Mediatior_Med7"/>
</dbReference>
<dbReference type="Gene3D" id="6.10.140.1520">
    <property type="match status" value="1"/>
</dbReference>
<feature type="region of interest" description="Disordered" evidence="11">
    <location>
        <begin position="97"/>
        <end position="118"/>
    </location>
</feature>
<proteinExistence type="inferred from homology"/>
<comment type="subunit">
    <text evidence="3 10">Component of the Mediator complex.</text>
</comment>
<keyword evidence="8 10" id="KW-0539">Nucleus</keyword>
<evidence type="ECO:0000256" key="1">
    <source>
        <dbReference type="ARBA" id="ARBA00004123"/>
    </source>
</evidence>
<dbReference type="Pfam" id="PF05983">
    <property type="entry name" value="Med7"/>
    <property type="match status" value="1"/>
</dbReference>
<feature type="compositionally biased region" description="Polar residues" evidence="11">
    <location>
        <begin position="1"/>
        <end position="11"/>
    </location>
</feature>
<dbReference type="OrthoDB" id="10253553at2759"/>
<dbReference type="InParanoid" id="A0A2T3AIA2"/>
<evidence type="ECO:0000256" key="7">
    <source>
        <dbReference type="ARBA" id="ARBA00023163"/>
    </source>
</evidence>
<evidence type="ECO:0000256" key="2">
    <source>
        <dbReference type="ARBA" id="ARBA00009994"/>
    </source>
</evidence>
<dbReference type="InterPro" id="IPR044888">
    <property type="entry name" value="Mediatior_Med7_sf"/>
</dbReference>
<keyword evidence="6 10" id="KW-0010">Activator</keyword>
<keyword evidence="5 10" id="KW-0805">Transcription regulation</keyword>
<organism evidence="12 13">
    <name type="scientific">Coniella lustricola</name>
    <dbReference type="NCBI Taxonomy" id="2025994"/>
    <lineage>
        <taxon>Eukaryota</taxon>
        <taxon>Fungi</taxon>
        <taxon>Dikarya</taxon>
        <taxon>Ascomycota</taxon>
        <taxon>Pezizomycotina</taxon>
        <taxon>Sordariomycetes</taxon>
        <taxon>Sordariomycetidae</taxon>
        <taxon>Diaporthales</taxon>
        <taxon>Schizoparmaceae</taxon>
        <taxon>Coniella</taxon>
    </lineage>
</organism>
<dbReference type="AlphaFoldDB" id="A0A2T3AIA2"/>
<evidence type="ECO:0000256" key="4">
    <source>
        <dbReference type="ARBA" id="ARBA00020631"/>
    </source>
</evidence>
<dbReference type="PANTHER" id="PTHR21428:SF11">
    <property type="entry name" value="MEDIATOR OF RNA POLYMERASE II TRANSCRIPTION SUBUNIT 7"/>
    <property type="match status" value="1"/>
</dbReference>
<sequence>MAEPTQTSSTFPNPPDFLWRQFTPDKTARFEEAKKAWEAANPDAASPQTVPQIPDLPNDLRHLQPPPEPADGTWRSLGGVWTLQDVLPNIEDWGMQRLEPAKPNGTHPTTTPSADDTNHDRALNLKRLAKSALLNFLEFVGVASIDPDGISEKTDDIETILINMHHGINEYRPHQARESLIQTMQNRLDQIRAETAAINAVTDKGKRVLEGLGSIGLPAGKEEEDSAPAKTDGLGAPIVDDADEVWEAAALWT</sequence>
<evidence type="ECO:0000256" key="11">
    <source>
        <dbReference type="SAM" id="MobiDB-lite"/>
    </source>
</evidence>
<dbReference type="SUPFAM" id="SSF140718">
    <property type="entry name" value="Mediator hinge subcomplex-like"/>
    <property type="match status" value="1"/>
</dbReference>
<evidence type="ECO:0000256" key="10">
    <source>
        <dbReference type="RuleBase" id="RU364060"/>
    </source>
</evidence>
<comment type="subcellular location">
    <subcellularLocation>
        <location evidence="1 10">Nucleus</location>
    </subcellularLocation>
</comment>
<feature type="compositionally biased region" description="Polar residues" evidence="11">
    <location>
        <begin position="106"/>
        <end position="115"/>
    </location>
</feature>
<evidence type="ECO:0000256" key="3">
    <source>
        <dbReference type="ARBA" id="ARBA00011837"/>
    </source>
</evidence>
<gene>
    <name evidence="12" type="ORF">BD289DRAFT_479731</name>
</gene>
<reference evidence="12 13" key="1">
    <citation type="journal article" date="2018" name="Mycol. Prog.">
        <title>Coniella lustricola, a new species from submerged detritus.</title>
        <authorList>
            <person name="Raudabaugh D.B."/>
            <person name="Iturriaga T."/>
            <person name="Carver A."/>
            <person name="Mondo S."/>
            <person name="Pangilinan J."/>
            <person name="Lipzen A."/>
            <person name="He G."/>
            <person name="Amirebrahimi M."/>
            <person name="Grigoriev I.V."/>
            <person name="Miller A.N."/>
        </authorList>
    </citation>
    <scope>NUCLEOTIDE SEQUENCE [LARGE SCALE GENOMIC DNA]</scope>
    <source>
        <strain evidence="12 13">B22-T-1</strain>
    </source>
</reference>
<dbReference type="STRING" id="2025994.A0A2T3AIA2"/>
<evidence type="ECO:0000256" key="9">
    <source>
        <dbReference type="ARBA" id="ARBA00025687"/>
    </source>
</evidence>
<dbReference type="GO" id="GO:0016592">
    <property type="term" value="C:mediator complex"/>
    <property type="evidence" value="ECO:0007669"/>
    <property type="project" value="InterPro"/>
</dbReference>